<dbReference type="AlphaFoldDB" id="A0A3D8YI96"/>
<evidence type="ECO:0000313" key="1">
    <source>
        <dbReference type="EMBL" id="REA78614.1"/>
    </source>
</evidence>
<protein>
    <submittedName>
        <fullName evidence="1">Uncharacterized protein</fullName>
    </submittedName>
</protein>
<name>A0A3D8YI96_STAPS</name>
<feature type="non-terminal residue" evidence="1">
    <location>
        <position position="106"/>
    </location>
</feature>
<comment type="caution">
    <text evidence="1">The sequence shown here is derived from an EMBL/GenBank/DDBJ whole genome shotgun (WGS) entry which is preliminary data.</text>
</comment>
<organism evidence="1 2">
    <name type="scientific">Staphylococcus pseudintermedius</name>
    <dbReference type="NCBI Taxonomy" id="283734"/>
    <lineage>
        <taxon>Bacteria</taxon>
        <taxon>Bacillati</taxon>
        <taxon>Bacillota</taxon>
        <taxon>Bacilli</taxon>
        <taxon>Bacillales</taxon>
        <taxon>Staphylococcaceae</taxon>
        <taxon>Staphylococcus</taxon>
        <taxon>Staphylococcus intermedius group</taxon>
    </lineage>
</organism>
<dbReference type="OrthoDB" id="5328987at2"/>
<feature type="non-terminal residue" evidence="1">
    <location>
        <position position="1"/>
    </location>
</feature>
<reference evidence="2" key="1">
    <citation type="journal article" date="2018" name="Vet. Microbiol.">
        <title>Molecular epidemiology of methicillin-resistant staphylococci amongst veterinary personnel, personnel-owned pets, patients and the hospital environment of two companion animal veterinary hospitals.</title>
        <authorList>
            <person name="Worthing K.A."/>
            <person name="Brown J."/>
            <person name="Gerber L."/>
            <person name="Abraham S."/>
            <person name="Trott D."/>
            <person name="Norris J.M."/>
        </authorList>
    </citation>
    <scope>NUCLEOTIDE SEQUENCE [LARGE SCALE GENOMIC DNA]</scope>
    <source>
        <strain evidence="2">ST496-2</strain>
    </source>
</reference>
<gene>
    <name evidence="1" type="ORF">DV961_14720</name>
</gene>
<evidence type="ECO:0000313" key="2">
    <source>
        <dbReference type="Proteomes" id="UP000256409"/>
    </source>
</evidence>
<dbReference type="EMBL" id="QQPC01000429">
    <property type="protein sequence ID" value="REA78614.1"/>
    <property type="molecule type" value="Genomic_DNA"/>
</dbReference>
<proteinExistence type="predicted"/>
<accession>A0A3D8YI96</accession>
<sequence>LNATNGLTLNAPKNDISVQKGQICVNVLNCMGEKKTNSSTSSAPTDETLEVNANNFAFLGTIKANGLVDFSKVLQNTTIGTLNLEPNAAFKANNLIVNNDFNNNSD</sequence>
<dbReference type="Proteomes" id="UP000256409">
    <property type="component" value="Unassembled WGS sequence"/>
</dbReference>